<reference evidence="2 3" key="1">
    <citation type="submission" date="2018-08" db="EMBL/GenBank/DDBJ databases">
        <title>Aphanomyces genome sequencing and annotation.</title>
        <authorList>
            <person name="Minardi D."/>
            <person name="Oidtmann B."/>
            <person name="Van Der Giezen M."/>
            <person name="Studholme D.J."/>
        </authorList>
    </citation>
    <scope>NUCLEOTIDE SEQUENCE [LARGE SCALE GENOMIC DNA]</scope>
    <source>
        <strain evidence="2 3">Kv</strain>
    </source>
</reference>
<gene>
    <name evidence="2" type="ORF">DYB36_013829</name>
</gene>
<protein>
    <submittedName>
        <fullName evidence="2">Uncharacterized protein</fullName>
    </submittedName>
</protein>
<feature type="compositionally biased region" description="Basic and acidic residues" evidence="1">
    <location>
        <begin position="219"/>
        <end position="277"/>
    </location>
</feature>
<dbReference type="EMBL" id="QUSZ01009210">
    <property type="protein sequence ID" value="RHX99386.1"/>
    <property type="molecule type" value="Genomic_DNA"/>
</dbReference>
<comment type="caution">
    <text evidence="2">The sequence shown here is derived from an EMBL/GenBank/DDBJ whole genome shotgun (WGS) entry which is preliminary data.</text>
</comment>
<evidence type="ECO:0000256" key="1">
    <source>
        <dbReference type="SAM" id="MobiDB-lite"/>
    </source>
</evidence>
<evidence type="ECO:0000313" key="3">
    <source>
        <dbReference type="Proteomes" id="UP000265427"/>
    </source>
</evidence>
<accession>A0A397A0R2</accession>
<feature type="region of interest" description="Disordered" evidence="1">
    <location>
        <begin position="201"/>
        <end position="283"/>
    </location>
</feature>
<feature type="compositionally biased region" description="Low complexity" evidence="1">
    <location>
        <begin position="351"/>
        <end position="366"/>
    </location>
</feature>
<proteinExistence type="predicted"/>
<dbReference type="Proteomes" id="UP000265427">
    <property type="component" value="Unassembled WGS sequence"/>
</dbReference>
<feature type="compositionally biased region" description="Basic residues" evidence="1">
    <location>
        <begin position="206"/>
        <end position="218"/>
    </location>
</feature>
<dbReference type="VEuPathDB" id="FungiDB:H257_04449"/>
<sequence>MDLPVCPNLHSIAQTEVYRWLIKRKAYEVRLEDECRRKNIQFREHVTSYVACFSDKQLLRTMIWKIRGEPEDMSEQILKDKLQDIAKKPMNDVDPDLESLFDDIEFNMREEDATMRAADYMTACWERIDVRGAGEFLCTPDIRKRMYTSLLNQLPGKVSEYTKDAFKKKWHPVDFEWGDLIQIVVDISVEQQTYWMRWGAGAGKRSGTKSPKHKKSKHGHDYQNRGEDKKSSRDDGRQQSRARDQSRGRDRSRGRELSRGGRDRSHGREYSRGREESPGVNDMEVVDAQASAIKARTVEAITPVTEAVPKTPSLVGPETTKARSLEPLRRKQSIATRDIKIRARNETRVQTATAPTSTKTASTKSSGYGVGECVRNPKFQKYAKKTAQMRKKMGKKFYRIYMPDDAVSMATLNGVPEVPFCADSGSDANIISEEMLEALMTKTEVDVVQLAKTWKGYAVDEQPVYADVAANLRIRLSTAAGPVNLPGVQLCYVISRSDSLLVSRYAL</sequence>
<evidence type="ECO:0000313" key="2">
    <source>
        <dbReference type="EMBL" id="RHX99386.1"/>
    </source>
</evidence>
<feature type="region of interest" description="Disordered" evidence="1">
    <location>
        <begin position="347"/>
        <end position="367"/>
    </location>
</feature>
<dbReference type="VEuPathDB" id="FungiDB:H257_04448"/>
<organism evidence="2 3">
    <name type="scientific">Aphanomyces astaci</name>
    <name type="common">Crayfish plague agent</name>
    <dbReference type="NCBI Taxonomy" id="112090"/>
    <lineage>
        <taxon>Eukaryota</taxon>
        <taxon>Sar</taxon>
        <taxon>Stramenopiles</taxon>
        <taxon>Oomycota</taxon>
        <taxon>Saprolegniomycetes</taxon>
        <taxon>Saprolegniales</taxon>
        <taxon>Verrucalvaceae</taxon>
        <taxon>Aphanomyces</taxon>
    </lineage>
</organism>
<name>A0A397A0R2_APHAT</name>
<dbReference type="AlphaFoldDB" id="A0A397A0R2"/>